<evidence type="ECO:0000313" key="3">
    <source>
        <dbReference type="EMBL" id="OBZ95229.1"/>
    </source>
</evidence>
<dbReference type="PANTHER" id="PTHR13847:SF289">
    <property type="entry name" value="GLYCINE OXIDASE"/>
    <property type="match status" value="1"/>
</dbReference>
<protein>
    <submittedName>
        <fullName evidence="3">Amino acid dehydrogenase</fullName>
    </submittedName>
</protein>
<proteinExistence type="predicted"/>
<dbReference type="Gene3D" id="3.30.9.10">
    <property type="entry name" value="D-Amino Acid Oxidase, subunit A, domain 2"/>
    <property type="match status" value="1"/>
</dbReference>
<evidence type="ECO:0000259" key="2">
    <source>
        <dbReference type="Pfam" id="PF01266"/>
    </source>
</evidence>
<feature type="domain" description="FAD dependent oxidoreductase" evidence="2">
    <location>
        <begin position="4"/>
        <end position="391"/>
    </location>
</feature>
<evidence type="ECO:0000256" key="1">
    <source>
        <dbReference type="ARBA" id="ARBA00023002"/>
    </source>
</evidence>
<sequence>MARIGIAGAGIIGCATAVHLIEQGHEVTVFEKDIGGLPASVGNAGILAVPEIDPLARPDMILSAPKWLLDPLGPLTLRWQDLPALTPWLVNLLMAATPARVERSRTALLGLMRQALAAHEDLARMTGLSGHMKATGALTIFDTDKAVEAAFRHESENAALLGYAVEKLNAAQARSRVSALEGNFAGGVFSAGYQTFLDPLALLRHLQAYVRQRGTVVDAEVQSVRQETNGVAFLTGGQPPVIFDKVVISAGVWSRTLVRGLGMKVLLENERGYNTTFTAPQVTLELPIFFAEHGFVATPLRNALRVGGAVELAKPEAPANFARAAAMRQKMRRYVPSLPETGGAEWMGRRPSTPDSVPVIGLCPHDPRIALAFGHGHLGLTLSAITGKKIAGLLQDGETPDLAPFGIQRFQ</sequence>
<accession>A0A1C7P1W2</accession>
<dbReference type="STRING" id="1612624.ADU59_11575"/>
<keyword evidence="4" id="KW-1185">Reference proteome</keyword>
<organism evidence="3 4">
    <name type="scientific">Pararhizobium polonicum</name>
    <dbReference type="NCBI Taxonomy" id="1612624"/>
    <lineage>
        <taxon>Bacteria</taxon>
        <taxon>Pseudomonadati</taxon>
        <taxon>Pseudomonadota</taxon>
        <taxon>Alphaproteobacteria</taxon>
        <taxon>Hyphomicrobiales</taxon>
        <taxon>Rhizobiaceae</taxon>
        <taxon>Rhizobium/Agrobacterium group</taxon>
        <taxon>Pararhizobium</taxon>
    </lineage>
</organism>
<reference evidence="3 4" key="1">
    <citation type="journal article" date="2016" name="Syst. Appl. Microbiol.">
        <title>Pararhizobium polonicum sp. nov. isolated from tumors on stone fruit rootstocks.</title>
        <authorList>
            <person name="Pulawska J."/>
            <person name="Kuzmanovic N."/>
            <person name="Willems A."/>
            <person name="Pothier J.F."/>
        </authorList>
    </citation>
    <scope>NUCLEOTIDE SEQUENCE [LARGE SCALE GENOMIC DNA]</scope>
    <source>
        <strain evidence="3 4">F5.1</strain>
    </source>
</reference>
<dbReference type="GO" id="GO:0016491">
    <property type="term" value="F:oxidoreductase activity"/>
    <property type="evidence" value="ECO:0007669"/>
    <property type="project" value="UniProtKB-KW"/>
</dbReference>
<dbReference type="SUPFAM" id="SSF51905">
    <property type="entry name" value="FAD/NAD(P)-binding domain"/>
    <property type="match status" value="1"/>
</dbReference>
<dbReference type="GO" id="GO:0005737">
    <property type="term" value="C:cytoplasm"/>
    <property type="evidence" value="ECO:0007669"/>
    <property type="project" value="TreeGrafter"/>
</dbReference>
<dbReference type="Gene3D" id="3.50.50.60">
    <property type="entry name" value="FAD/NAD(P)-binding domain"/>
    <property type="match status" value="2"/>
</dbReference>
<dbReference type="OrthoDB" id="9805337at2"/>
<dbReference type="AlphaFoldDB" id="A0A1C7P1W2"/>
<dbReference type="RefSeq" id="WP_068954278.1">
    <property type="nucleotide sequence ID" value="NZ_LGLV01000007.1"/>
</dbReference>
<dbReference type="PATRIC" id="fig|1612624.7.peg.4196"/>
<keyword evidence="1" id="KW-0560">Oxidoreductase</keyword>
<gene>
    <name evidence="3" type="ORF">ADU59_11575</name>
</gene>
<dbReference type="InterPro" id="IPR036188">
    <property type="entry name" value="FAD/NAD-bd_sf"/>
</dbReference>
<evidence type="ECO:0000313" key="4">
    <source>
        <dbReference type="Proteomes" id="UP000093111"/>
    </source>
</evidence>
<dbReference type="Pfam" id="PF01266">
    <property type="entry name" value="DAO"/>
    <property type="match status" value="1"/>
</dbReference>
<dbReference type="InterPro" id="IPR006076">
    <property type="entry name" value="FAD-dep_OxRdtase"/>
</dbReference>
<dbReference type="EMBL" id="LGLV01000007">
    <property type="protein sequence ID" value="OBZ95229.1"/>
    <property type="molecule type" value="Genomic_DNA"/>
</dbReference>
<dbReference type="SUPFAM" id="SSF54373">
    <property type="entry name" value="FAD-linked reductases, C-terminal domain"/>
    <property type="match status" value="1"/>
</dbReference>
<name>A0A1C7P1W2_9HYPH</name>
<dbReference type="Proteomes" id="UP000093111">
    <property type="component" value="Unassembled WGS sequence"/>
</dbReference>
<dbReference type="PANTHER" id="PTHR13847">
    <property type="entry name" value="SARCOSINE DEHYDROGENASE-RELATED"/>
    <property type="match status" value="1"/>
</dbReference>
<comment type="caution">
    <text evidence="3">The sequence shown here is derived from an EMBL/GenBank/DDBJ whole genome shotgun (WGS) entry which is preliminary data.</text>
</comment>